<evidence type="ECO:0000256" key="3">
    <source>
        <dbReference type="ARBA" id="ARBA00022679"/>
    </source>
</evidence>
<dbReference type="Proteomes" id="UP000217838">
    <property type="component" value="Unassembled WGS sequence"/>
</dbReference>
<feature type="transmembrane region" description="Helical" evidence="7">
    <location>
        <begin position="368"/>
        <end position="389"/>
    </location>
</feature>
<evidence type="ECO:0000313" key="9">
    <source>
        <dbReference type="Proteomes" id="UP000217838"/>
    </source>
</evidence>
<evidence type="ECO:0000256" key="5">
    <source>
        <dbReference type="ARBA" id="ARBA00022989"/>
    </source>
</evidence>
<feature type="transmembrane region" description="Helical" evidence="7">
    <location>
        <begin position="221"/>
        <end position="239"/>
    </location>
</feature>
<protein>
    <recommendedName>
        <fullName evidence="7">Phosphatidylglycerol--prolipoprotein diacylglyceryl transferase</fullName>
        <ecNumber evidence="7">2.5.1.145</ecNumber>
    </recommendedName>
</protein>
<dbReference type="UniPathway" id="UPA00664"/>
<feature type="transmembrane region" description="Helical" evidence="7">
    <location>
        <begin position="307"/>
        <end position="326"/>
    </location>
</feature>
<comment type="function">
    <text evidence="7">Catalyzes the transfer of the diacylglyceryl group from phosphatidylglycerol to the sulfhydryl group of the N-terminal cysteine of a prolipoprotein, the first step in the formation of mature lipoproteins.</text>
</comment>
<comment type="subcellular location">
    <subcellularLocation>
        <location evidence="7">Cell membrane</location>
        <topology evidence="7">Multi-pass membrane protein</topology>
    </subcellularLocation>
</comment>
<feature type="transmembrane region" description="Helical" evidence="7">
    <location>
        <begin position="23"/>
        <end position="45"/>
    </location>
</feature>
<dbReference type="GO" id="GO:0005886">
    <property type="term" value="C:plasma membrane"/>
    <property type="evidence" value="ECO:0007669"/>
    <property type="project" value="UniProtKB-SubCell"/>
</dbReference>
<evidence type="ECO:0000256" key="7">
    <source>
        <dbReference type="HAMAP-Rule" id="MF_01147"/>
    </source>
</evidence>
<evidence type="ECO:0000256" key="1">
    <source>
        <dbReference type="ARBA" id="ARBA00007150"/>
    </source>
</evidence>
<dbReference type="EC" id="2.5.1.145" evidence="7"/>
<evidence type="ECO:0000313" key="8">
    <source>
        <dbReference type="EMBL" id="PCI95768.1"/>
    </source>
</evidence>
<dbReference type="GO" id="GO:0008961">
    <property type="term" value="F:phosphatidylglycerol-prolipoprotein diacylglyceryl transferase activity"/>
    <property type="evidence" value="ECO:0007669"/>
    <property type="project" value="UniProtKB-UniRule"/>
</dbReference>
<dbReference type="GO" id="GO:0042158">
    <property type="term" value="P:lipoprotein biosynthetic process"/>
    <property type="evidence" value="ECO:0007669"/>
    <property type="project" value="UniProtKB-UniRule"/>
</dbReference>
<keyword evidence="3 7" id="KW-0808">Transferase</keyword>
<keyword evidence="2 7" id="KW-1003">Cell membrane</keyword>
<feature type="transmembrane region" description="Helical" evidence="7">
    <location>
        <begin position="338"/>
        <end position="356"/>
    </location>
</feature>
<comment type="caution">
    <text evidence="8">The sequence shown here is derived from an EMBL/GenBank/DDBJ whole genome shotgun (WGS) entry which is preliminary data.</text>
</comment>
<gene>
    <name evidence="7 8" type="primary">lgt</name>
    <name evidence="8" type="ORF">COB11_01245</name>
</gene>
<dbReference type="AlphaFoldDB" id="A0A2A4YLR4"/>
<dbReference type="NCBIfam" id="TIGR00544">
    <property type="entry name" value="lgt"/>
    <property type="match status" value="1"/>
</dbReference>
<sequence length="404" mass="46474">MLAAIYWNPSREIFTIPFIDRPIAWYGVFFALGFLIGYFILLHVFRGYLLSKPFFLKGDIKDFARFLMTLRNKQNHPFLKEYLDRIPVSLKEQIQSWDLRIEVDESFKNSLINSLNEYMRDAPSNIKAKIQHESLPFLKNQSRNLSEGEKRSISFRLLFEKFFPESLVDLNQRAKNFTEKLTVYTIIATIIGSRLGHILFYEDVWHYLTHPIQILKTWEGGLASHGGAIAIAVAFVIFIRKQKKNWPNLSVLRLIDLVAIPTCFAAVLIRVGNFFNQEIIGHPTSFFLGIIFGDPMEGGAAVMRHPAQLYEAALYLVTLVVLSLLVRNQNALKFKGRVSGYFFLLIFGLRFFVEYIKEEQSVHALSFLNMGQLLSIPGALLGVFILVYMNAKRKKRSKLVESSS</sequence>
<dbReference type="HAMAP" id="MF_01147">
    <property type="entry name" value="Lgt"/>
    <property type="match status" value="1"/>
</dbReference>
<dbReference type="PANTHER" id="PTHR30589">
    <property type="entry name" value="PROLIPOPROTEIN DIACYLGLYCERYL TRANSFERASE"/>
    <property type="match status" value="1"/>
</dbReference>
<dbReference type="PANTHER" id="PTHR30589:SF0">
    <property type="entry name" value="PHOSPHATIDYLGLYCEROL--PROLIPOPROTEIN DIACYLGLYCERYL TRANSFERASE"/>
    <property type="match status" value="1"/>
</dbReference>
<evidence type="ECO:0000256" key="6">
    <source>
        <dbReference type="ARBA" id="ARBA00023136"/>
    </source>
</evidence>
<accession>A0A2A4YLR4</accession>
<comment type="catalytic activity">
    <reaction evidence="7">
        <text>L-cysteinyl-[prolipoprotein] + a 1,2-diacyl-sn-glycero-3-phospho-(1'-sn-glycerol) = an S-1,2-diacyl-sn-glyceryl-L-cysteinyl-[prolipoprotein] + sn-glycerol 1-phosphate + H(+)</text>
        <dbReference type="Rhea" id="RHEA:56712"/>
        <dbReference type="Rhea" id="RHEA-COMP:14679"/>
        <dbReference type="Rhea" id="RHEA-COMP:14680"/>
        <dbReference type="ChEBI" id="CHEBI:15378"/>
        <dbReference type="ChEBI" id="CHEBI:29950"/>
        <dbReference type="ChEBI" id="CHEBI:57685"/>
        <dbReference type="ChEBI" id="CHEBI:64716"/>
        <dbReference type="ChEBI" id="CHEBI:140658"/>
        <dbReference type="EC" id="2.5.1.145"/>
    </reaction>
</comment>
<feature type="transmembrane region" description="Helical" evidence="7">
    <location>
        <begin position="181"/>
        <end position="201"/>
    </location>
</feature>
<dbReference type="PROSITE" id="PS01311">
    <property type="entry name" value="LGT"/>
    <property type="match status" value="1"/>
</dbReference>
<evidence type="ECO:0000256" key="2">
    <source>
        <dbReference type="ARBA" id="ARBA00022475"/>
    </source>
</evidence>
<comment type="similarity">
    <text evidence="1 7">Belongs to the Lgt family.</text>
</comment>
<feature type="binding site" evidence="7">
    <location>
        <position position="270"/>
    </location>
    <ligand>
        <name>a 1,2-diacyl-sn-glycero-3-phospho-(1'-sn-glycerol)</name>
        <dbReference type="ChEBI" id="CHEBI:64716"/>
    </ligand>
</feature>
<evidence type="ECO:0000256" key="4">
    <source>
        <dbReference type="ARBA" id="ARBA00022692"/>
    </source>
</evidence>
<feature type="transmembrane region" description="Helical" evidence="7">
    <location>
        <begin position="251"/>
        <end position="269"/>
    </location>
</feature>
<keyword evidence="5 7" id="KW-1133">Transmembrane helix</keyword>
<keyword evidence="4 7" id="KW-0812">Transmembrane</keyword>
<proteinExistence type="inferred from homology"/>
<reference evidence="9" key="1">
    <citation type="submission" date="2017-08" db="EMBL/GenBank/DDBJ databases">
        <title>A dynamic microbial community with high functional redundancy inhabits the cold, oxic subseafloor aquifer.</title>
        <authorList>
            <person name="Tully B.J."/>
            <person name="Wheat C.G."/>
            <person name="Glazer B.T."/>
            <person name="Huber J.A."/>
        </authorList>
    </citation>
    <scope>NUCLEOTIDE SEQUENCE [LARGE SCALE GENOMIC DNA]</scope>
</reference>
<dbReference type="EMBL" id="NVUU01000009">
    <property type="protein sequence ID" value="PCI95768.1"/>
    <property type="molecule type" value="Genomic_DNA"/>
</dbReference>
<name>A0A2A4YLR4_UNCAE</name>
<keyword evidence="6 7" id="KW-0472">Membrane</keyword>
<keyword evidence="8" id="KW-0449">Lipoprotein</keyword>
<organism evidence="8 9">
    <name type="scientific">Aerophobetes bacterium</name>
    <dbReference type="NCBI Taxonomy" id="2030807"/>
    <lineage>
        <taxon>Bacteria</taxon>
        <taxon>Candidatus Aerophobota</taxon>
    </lineage>
</organism>
<comment type="pathway">
    <text evidence="7">Protein modification; lipoprotein biosynthesis (diacylglyceryl transfer).</text>
</comment>
<dbReference type="InterPro" id="IPR001640">
    <property type="entry name" value="Lgt"/>
</dbReference>
<dbReference type="Pfam" id="PF01790">
    <property type="entry name" value="LGT"/>
    <property type="match status" value="1"/>
</dbReference>